<keyword evidence="3" id="KW-1185">Reference proteome</keyword>
<dbReference type="SUPFAM" id="SSF51294">
    <property type="entry name" value="Hedgehog/intein (Hint) domain"/>
    <property type="match status" value="1"/>
</dbReference>
<organism evidence="2 3">
    <name type="scientific">Tateyamaria armeniaca</name>
    <dbReference type="NCBI Taxonomy" id="2518930"/>
    <lineage>
        <taxon>Bacteria</taxon>
        <taxon>Pseudomonadati</taxon>
        <taxon>Pseudomonadota</taxon>
        <taxon>Alphaproteobacteria</taxon>
        <taxon>Rhodobacterales</taxon>
        <taxon>Roseobacteraceae</taxon>
        <taxon>Tateyamaria</taxon>
    </lineage>
</organism>
<evidence type="ECO:0000259" key="1">
    <source>
        <dbReference type="Pfam" id="PF13403"/>
    </source>
</evidence>
<dbReference type="InterPro" id="IPR028992">
    <property type="entry name" value="Hedgehog/Intein_dom"/>
</dbReference>
<name>A0ABW8UW91_9RHOB</name>
<reference evidence="2 3" key="1">
    <citation type="submission" date="2024-08" db="EMBL/GenBank/DDBJ databases">
        <title>Tateyamaria sp. nov., isolated from marine algae.</title>
        <authorList>
            <person name="Choi B.J."/>
            <person name="Kim J.M."/>
            <person name="Lee J.K."/>
            <person name="Choi D.G."/>
            <person name="Bayburt H."/>
            <person name="Baek J.H."/>
            <person name="Han D.M."/>
            <person name="Jeon C.O."/>
        </authorList>
    </citation>
    <scope>NUCLEOTIDE SEQUENCE [LARGE SCALE GENOMIC DNA]</scope>
    <source>
        <strain evidence="2 3">KMU-156</strain>
    </source>
</reference>
<dbReference type="Proteomes" id="UP001627408">
    <property type="component" value="Unassembled WGS sequence"/>
</dbReference>
<dbReference type="InterPro" id="IPR036844">
    <property type="entry name" value="Hint_dom_sf"/>
</dbReference>
<evidence type="ECO:0000313" key="3">
    <source>
        <dbReference type="Proteomes" id="UP001627408"/>
    </source>
</evidence>
<sequence>MSWVGLTDHEEGRFAPSGLSGDGAHKPLPKLLDRGTFMFETHVAGQMRPHDLLGVAHGCPWPRELTFRAIPGGGIAMVHRHSADIVHSALQWVGDGRAHSLRVSYAWDVTSGWARLALEQPEGAQPLTNVVHTPRPLVANDLRDLMLGHAGRTLSHEVLFAALTTDITPIGPMPTLHPATPIATPDGYCDAGRLQRGDTVLTNTGAVVPVLNTVRLRVPARGSFAPVRLRAPYFGLTRDIIVAPEQRLVLQGSDVEYNFGQEAVLVPARHVVNGHAATWAAPRAIVEYVQVVLPGHEVLMAAGCAVESLYIGRIRRDEDRLAASVLAGVPSRLLPEHAKPFHQVLRPFEAVTLLDQRAA</sequence>
<proteinExistence type="predicted"/>
<accession>A0ABW8UW91</accession>
<evidence type="ECO:0000313" key="2">
    <source>
        <dbReference type="EMBL" id="MFL4469443.1"/>
    </source>
</evidence>
<protein>
    <submittedName>
        <fullName evidence="2">Hint domain-containing protein</fullName>
    </submittedName>
</protein>
<comment type="caution">
    <text evidence="2">The sequence shown here is derived from an EMBL/GenBank/DDBJ whole genome shotgun (WGS) entry which is preliminary data.</text>
</comment>
<feature type="domain" description="Hedgehog/Intein (Hint)" evidence="1">
    <location>
        <begin position="176"/>
        <end position="312"/>
    </location>
</feature>
<dbReference type="Pfam" id="PF13403">
    <property type="entry name" value="Hint_2"/>
    <property type="match status" value="1"/>
</dbReference>
<dbReference type="RefSeq" id="WP_407591287.1">
    <property type="nucleotide sequence ID" value="NZ_JBHDIY010000002.1"/>
</dbReference>
<dbReference type="EMBL" id="JBHDIY010000002">
    <property type="protein sequence ID" value="MFL4469443.1"/>
    <property type="molecule type" value="Genomic_DNA"/>
</dbReference>
<gene>
    <name evidence="2" type="ORF">ACERZ8_05995</name>
</gene>